<sequence>MEELQKKSGGGPVEIDESSRRELLSPESQFFSPTADLLPPESEMLPPASWRLNINEFRLPDRRSYDQSFSLRRLIRTRNVEGFFEVSYLGWSGVWTLCGNFENGHIPGKNAPLYRKCTYAFSFVGCQNRNL</sequence>
<proteinExistence type="predicted"/>
<comment type="caution">
    <text evidence="2">The sequence shown here is derived from an EMBL/GenBank/DDBJ whole genome shotgun (WGS) entry which is preliminary data.</text>
</comment>
<evidence type="ECO:0000256" key="1">
    <source>
        <dbReference type="SAM" id="MobiDB-lite"/>
    </source>
</evidence>
<gene>
    <name evidence="2" type="ORF">ILEXP_LOCUS49615</name>
</gene>
<evidence type="ECO:0000313" key="3">
    <source>
        <dbReference type="Proteomes" id="UP001642360"/>
    </source>
</evidence>
<dbReference type="AlphaFoldDB" id="A0ABC8UF84"/>
<dbReference type="Proteomes" id="UP001642360">
    <property type="component" value="Unassembled WGS sequence"/>
</dbReference>
<accession>A0ABC8UF84</accession>
<name>A0ABC8UF84_9AQUA</name>
<organism evidence="2 3">
    <name type="scientific">Ilex paraguariensis</name>
    <name type="common">yerba mate</name>
    <dbReference type="NCBI Taxonomy" id="185542"/>
    <lineage>
        <taxon>Eukaryota</taxon>
        <taxon>Viridiplantae</taxon>
        <taxon>Streptophyta</taxon>
        <taxon>Embryophyta</taxon>
        <taxon>Tracheophyta</taxon>
        <taxon>Spermatophyta</taxon>
        <taxon>Magnoliopsida</taxon>
        <taxon>eudicotyledons</taxon>
        <taxon>Gunneridae</taxon>
        <taxon>Pentapetalae</taxon>
        <taxon>asterids</taxon>
        <taxon>campanulids</taxon>
        <taxon>Aquifoliales</taxon>
        <taxon>Aquifoliaceae</taxon>
        <taxon>Ilex</taxon>
    </lineage>
</organism>
<feature type="region of interest" description="Disordered" evidence="1">
    <location>
        <begin position="1"/>
        <end position="43"/>
    </location>
</feature>
<dbReference type="EMBL" id="CAUOFW020007580">
    <property type="protein sequence ID" value="CAK9179661.1"/>
    <property type="molecule type" value="Genomic_DNA"/>
</dbReference>
<keyword evidence="3" id="KW-1185">Reference proteome</keyword>
<protein>
    <submittedName>
        <fullName evidence="2">Uncharacterized protein</fullName>
    </submittedName>
</protein>
<reference evidence="2 3" key="1">
    <citation type="submission" date="2024-02" db="EMBL/GenBank/DDBJ databases">
        <authorList>
            <person name="Vignale AGUSTIN F."/>
            <person name="Sosa J E."/>
            <person name="Modenutti C."/>
        </authorList>
    </citation>
    <scope>NUCLEOTIDE SEQUENCE [LARGE SCALE GENOMIC DNA]</scope>
</reference>
<evidence type="ECO:0000313" key="2">
    <source>
        <dbReference type="EMBL" id="CAK9179661.1"/>
    </source>
</evidence>